<dbReference type="EC" id="3.4.24.-" evidence="13"/>
<dbReference type="Pfam" id="PF01435">
    <property type="entry name" value="Peptidase_M48"/>
    <property type="match status" value="1"/>
</dbReference>
<dbReference type="CDD" id="cd07325">
    <property type="entry name" value="M48_Ste24p_like"/>
    <property type="match status" value="1"/>
</dbReference>
<comment type="similarity">
    <text evidence="11">Belongs to the peptidase M48 family.</text>
</comment>
<evidence type="ECO:0000256" key="4">
    <source>
        <dbReference type="ARBA" id="ARBA00022692"/>
    </source>
</evidence>
<comment type="subcellular location">
    <subcellularLocation>
        <location evidence="1">Cell membrane</location>
        <topology evidence="1">Multi-pass membrane protein</topology>
    </subcellularLocation>
</comment>
<name>A0A9P2LMB5_CLOBO</name>
<comment type="cofactor">
    <cofactor evidence="11">
        <name>Zn(2+)</name>
        <dbReference type="ChEBI" id="CHEBI:29105"/>
    </cofactor>
    <text evidence="11">Binds 1 zinc ion per subunit.</text>
</comment>
<evidence type="ECO:0000256" key="1">
    <source>
        <dbReference type="ARBA" id="ARBA00004651"/>
    </source>
</evidence>
<protein>
    <submittedName>
        <fullName evidence="13">Peptidase, M48 family</fullName>
        <ecNumber evidence="13">3.4.24.-</ecNumber>
    </submittedName>
</protein>
<reference evidence="13 14" key="1">
    <citation type="submission" date="2009-10" db="EMBL/GenBank/DDBJ databases">
        <authorList>
            <person name="Shrivastava S."/>
            <person name="Brinkac L.B."/>
            <person name="Brown J.L."/>
            <person name="Bruce D.B."/>
            <person name="Detter C."/>
            <person name="Green L.D."/>
            <person name="Munk C.A."/>
            <person name="Rogers Y.C."/>
            <person name="Tapia R."/>
            <person name="Saunders E.S."/>
            <person name="Sims D.R."/>
            <person name="Smith L.A."/>
            <person name="Smith T.J."/>
            <person name="Sutton G."/>
            <person name="Brettin T."/>
        </authorList>
    </citation>
    <scope>NUCLEOTIDE SEQUENCE [LARGE SCALE GENOMIC DNA]</scope>
    <source>
        <strain evidence="14">D str. 1873</strain>
    </source>
</reference>
<keyword evidence="7 11" id="KW-0862">Zinc</keyword>
<keyword evidence="5" id="KW-0479">Metal-binding</keyword>
<dbReference type="InterPro" id="IPR050083">
    <property type="entry name" value="HtpX_protease"/>
</dbReference>
<dbReference type="GO" id="GO:0005886">
    <property type="term" value="C:plasma membrane"/>
    <property type="evidence" value="ECO:0007669"/>
    <property type="project" value="UniProtKB-SubCell"/>
</dbReference>
<keyword evidence="10" id="KW-0472">Membrane</keyword>
<evidence type="ECO:0000313" key="13">
    <source>
        <dbReference type="EMBL" id="EES92423.1"/>
    </source>
</evidence>
<accession>A0A9P2LMB5</accession>
<dbReference type="Gene3D" id="3.30.2010.10">
    <property type="entry name" value="Metalloproteases ('zincins'), catalytic domain"/>
    <property type="match status" value="1"/>
</dbReference>
<keyword evidence="8" id="KW-1133">Transmembrane helix</keyword>
<dbReference type="GO" id="GO:0004222">
    <property type="term" value="F:metalloendopeptidase activity"/>
    <property type="evidence" value="ECO:0007669"/>
    <property type="project" value="InterPro"/>
</dbReference>
<dbReference type="GO" id="GO:0006508">
    <property type="term" value="P:proteolysis"/>
    <property type="evidence" value="ECO:0007669"/>
    <property type="project" value="UniProtKB-KW"/>
</dbReference>
<evidence type="ECO:0000256" key="7">
    <source>
        <dbReference type="ARBA" id="ARBA00022833"/>
    </source>
</evidence>
<evidence type="ECO:0000256" key="11">
    <source>
        <dbReference type="RuleBase" id="RU003983"/>
    </source>
</evidence>
<dbReference type="GO" id="GO:0046872">
    <property type="term" value="F:metal ion binding"/>
    <property type="evidence" value="ECO:0007669"/>
    <property type="project" value="UniProtKB-KW"/>
</dbReference>
<evidence type="ECO:0000256" key="3">
    <source>
        <dbReference type="ARBA" id="ARBA00022670"/>
    </source>
</evidence>
<keyword evidence="2" id="KW-1003">Cell membrane</keyword>
<dbReference type="AlphaFoldDB" id="A0A9P2LMB5"/>
<evidence type="ECO:0000256" key="2">
    <source>
        <dbReference type="ARBA" id="ARBA00022475"/>
    </source>
</evidence>
<comment type="caution">
    <text evidence="13">The sequence shown here is derived from an EMBL/GenBank/DDBJ whole genome shotgun (WGS) entry which is preliminary data.</text>
</comment>
<dbReference type="Proteomes" id="UP000006160">
    <property type="component" value="Unassembled WGS sequence"/>
</dbReference>
<proteinExistence type="inferred from homology"/>
<evidence type="ECO:0000256" key="6">
    <source>
        <dbReference type="ARBA" id="ARBA00022801"/>
    </source>
</evidence>
<dbReference type="RefSeq" id="WP_004444332.1">
    <property type="nucleotide sequence ID" value="NZ_ACSJ01000001.1"/>
</dbReference>
<evidence type="ECO:0000256" key="8">
    <source>
        <dbReference type="ARBA" id="ARBA00022989"/>
    </source>
</evidence>
<keyword evidence="4" id="KW-0812">Transmembrane</keyword>
<gene>
    <name evidence="13" type="ORF">CLG_B0473</name>
</gene>
<keyword evidence="6 11" id="KW-0378">Hydrolase</keyword>
<sequence>MNIEVEMYKHKLEDECLRNMKKAIFCEETFASYHENFIEEAMKPDLVGKNVKVTEKQLSYIYKMVQEMSNILCIKQPDTYVFEDVNYNAYVKGVNKSWLEISAKTIERFNKNELRFLIGSQLAHIKSKHIYWNILMEQCIKAPQLIDSIYNENIVGIINEREILEMGLKIIMYKWSRVAEYSSDACGYLLSGDITACVSAIKKIILNNDFLAKELNLHEYIKQSDLLEDYNSTMARYSKLDEQTPYGPLRIKELLRFASSSKAKEIRKNIRNRF</sequence>
<feature type="domain" description="Peptidase M48" evidence="12">
    <location>
        <begin position="60"/>
        <end position="224"/>
    </location>
</feature>
<keyword evidence="9 11" id="KW-0482">Metalloprotease</keyword>
<dbReference type="PANTHER" id="PTHR43221">
    <property type="entry name" value="PROTEASE HTPX"/>
    <property type="match status" value="1"/>
</dbReference>
<keyword evidence="3 11" id="KW-0645">Protease</keyword>
<evidence type="ECO:0000256" key="10">
    <source>
        <dbReference type="ARBA" id="ARBA00023136"/>
    </source>
</evidence>
<dbReference type="PANTHER" id="PTHR43221:SF1">
    <property type="entry name" value="PROTEASE HTPX"/>
    <property type="match status" value="1"/>
</dbReference>
<evidence type="ECO:0000256" key="5">
    <source>
        <dbReference type="ARBA" id="ARBA00022723"/>
    </source>
</evidence>
<organism evidence="13 14">
    <name type="scientific">Clostridium botulinum D str. 1873</name>
    <dbReference type="NCBI Taxonomy" id="592027"/>
    <lineage>
        <taxon>Bacteria</taxon>
        <taxon>Bacillati</taxon>
        <taxon>Bacillota</taxon>
        <taxon>Clostridia</taxon>
        <taxon>Eubacteriales</taxon>
        <taxon>Clostridiaceae</taxon>
        <taxon>Clostridium</taxon>
    </lineage>
</organism>
<evidence type="ECO:0000313" key="14">
    <source>
        <dbReference type="Proteomes" id="UP000006160"/>
    </source>
</evidence>
<dbReference type="InterPro" id="IPR001915">
    <property type="entry name" value="Peptidase_M48"/>
</dbReference>
<dbReference type="EMBL" id="ACSJ01000001">
    <property type="protein sequence ID" value="EES92423.1"/>
    <property type="molecule type" value="Genomic_DNA"/>
</dbReference>
<evidence type="ECO:0000256" key="9">
    <source>
        <dbReference type="ARBA" id="ARBA00023049"/>
    </source>
</evidence>
<evidence type="ECO:0000259" key="12">
    <source>
        <dbReference type="Pfam" id="PF01435"/>
    </source>
</evidence>